<reference evidence="1 2" key="1">
    <citation type="journal article" date="2021" name="Elife">
        <title>Chloroplast acquisition without the gene transfer in kleptoplastic sea slugs, Plakobranchus ocellatus.</title>
        <authorList>
            <person name="Maeda T."/>
            <person name="Takahashi S."/>
            <person name="Yoshida T."/>
            <person name="Shimamura S."/>
            <person name="Takaki Y."/>
            <person name="Nagai Y."/>
            <person name="Toyoda A."/>
            <person name="Suzuki Y."/>
            <person name="Arimoto A."/>
            <person name="Ishii H."/>
            <person name="Satoh N."/>
            <person name="Nishiyama T."/>
            <person name="Hasebe M."/>
            <person name="Maruyama T."/>
            <person name="Minagawa J."/>
            <person name="Obokata J."/>
            <person name="Shigenobu S."/>
        </authorList>
    </citation>
    <scope>NUCLEOTIDE SEQUENCE [LARGE SCALE GENOMIC DNA]</scope>
</reference>
<organism evidence="1 2">
    <name type="scientific">Elysia marginata</name>
    <dbReference type="NCBI Taxonomy" id="1093978"/>
    <lineage>
        <taxon>Eukaryota</taxon>
        <taxon>Metazoa</taxon>
        <taxon>Spiralia</taxon>
        <taxon>Lophotrochozoa</taxon>
        <taxon>Mollusca</taxon>
        <taxon>Gastropoda</taxon>
        <taxon>Heterobranchia</taxon>
        <taxon>Euthyneura</taxon>
        <taxon>Panpulmonata</taxon>
        <taxon>Sacoglossa</taxon>
        <taxon>Placobranchoidea</taxon>
        <taxon>Plakobranchidae</taxon>
        <taxon>Elysia</taxon>
    </lineage>
</organism>
<comment type="caution">
    <text evidence="1">The sequence shown here is derived from an EMBL/GenBank/DDBJ whole genome shotgun (WGS) entry which is preliminary data.</text>
</comment>
<keyword evidence="2" id="KW-1185">Reference proteome</keyword>
<protein>
    <submittedName>
        <fullName evidence="1">Uncharacterized protein</fullName>
    </submittedName>
</protein>
<proteinExistence type="predicted"/>
<evidence type="ECO:0000313" key="1">
    <source>
        <dbReference type="EMBL" id="GFR90608.1"/>
    </source>
</evidence>
<accession>A0AAV4GXH6</accession>
<sequence length="117" mass="12911">MRLDIQKPSCIQTVRESLDKSTRDPDQSGCCTEPVLLENCLQDTARAICIVAAGRPVFALQLSPPVATESNIPPRPMAWEHWMSSSWRGSEGGTHHMPAMRQLCRARAADPGHVALY</sequence>
<evidence type="ECO:0000313" key="2">
    <source>
        <dbReference type="Proteomes" id="UP000762676"/>
    </source>
</evidence>
<name>A0AAV4GXH6_9GAST</name>
<dbReference type="Proteomes" id="UP000762676">
    <property type="component" value="Unassembled WGS sequence"/>
</dbReference>
<dbReference type="AlphaFoldDB" id="A0AAV4GXH6"/>
<gene>
    <name evidence="1" type="ORF">ElyMa_000823100</name>
</gene>
<dbReference type="EMBL" id="BMAT01001692">
    <property type="protein sequence ID" value="GFR90608.1"/>
    <property type="molecule type" value="Genomic_DNA"/>
</dbReference>